<reference evidence="4 5" key="1">
    <citation type="submission" date="2017-01" db="EMBL/GenBank/DDBJ databases">
        <authorList>
            <person name="Mah S.A."/>
            <person name="Swanson W.J."/>
            <person name="Moy G.W."/>
            <person name="Vacquier V.D."/>
        </authorList>
    </citation>
    <scope>NUCLEOTIDE SEQUENCE [LARGE SCALE GENOMIC DNA]</scope>
    <source>
        <strain evidence="4 5">DSM 22694</strain>
    </source>
</reference>
<evidence type="ECO:0000313" key="5">
    <source>
        <dbReference type="Proteomes" id="UP000186110"/>
    </source>
</evidence>
<dbReference type="InterPro" id="IPR016181">
    <property type="entry name" value="Acyl_CoA_acyltransferase"/>
</dbReference>
<name>A0A1P8KC69_9BURK</name>
<dbReference type="Proteomes" id="UP000186110">
    <property type="component" value="Chromosome"/>
</dbReference>
<dbReference type="SUPFAM" id="SSF55729">
    <property type="entry name" value="Acyl-CoA N-acyltransferases (Nat)"/>
    <property type="match status" value="1"/>
</dbReference>
<dbReference type="InterPro" id="IPR000182">
    <property type="entry name" value="GNAT_dom"/>
</dbReference>
<dbReference type="PANTHER" id="PTHR13947:SF37">
    <property type="entry name" value="LD18367P"/>
    <property type="match status" value="1"/>
</dbReference>
<dbReference type="InterPro" id="IPR036388">
    <property type="entry name" value="WH-like_DNA-bd_sf"/>
</dbReference>
<dbReference type="PROSITE" id="PS51186">
    <property type="entry name" value="GNAT"/>
    <property type="match status" value="1"/>
</dbReference>
<dbReference type="InterPro" id="IPR036390">
    <property type="entry name" value="WH_DNA-bd_sf"/>
</dbReference>
<dbReference type="SUPFAM" id="SSF46785">
    <property type="entry name" value="Winged helix' DNA-binding domain"/>
    <property type="match status" value="1"/>
</dbReference>
<feature type="domain" description="N-acetyltransferase" evidence="3">
    <location>
        <begin position="159"/>
        <end position="315"/>
    </location>
</feature>
<feature type="domain" description="HTH marR-type" evidence="2">
    <location>
        <begin position="9"/>
        <end position="154"/>
    </location>
</feature>
<dbReference type="EMBL" id="CP019239">
    <property type="protein sequence ID" value="APW43627.1"/>
    <property type="molecule type" value="Genomic_DNA"/>
</dbReference>
<dbReference type="PROSITE" id="PS50995">
    <property type="entry name" value="HTH_MARR_2"/>
    <property type="match status" value="1"/>
</dbReference>
<dbReference type="KEGG" id="rsb:RS694_14525"/>
<dbReference type="Pfam" id="PF00583">
    <property type="entry name" value="Acetyltransf_1"/>
    <property type="match status" value="1"/>
</dbReference>
<dbReference type="PANTHER" id="PTHR13947">
    <property type="entry name" value="GNAT FAMILY N-ACETYLTRANSFERASE"/>
    <property type="match status" value="1"/>
</dbReference>
<accession>A0A1P8KC69</accession>
<dbReference type="SMART" id="SM00347">
    <property type="entry name" value="HTH_MARR"/>
    <property type="match status" value="1"/>
</dbReference>
<evidence type="ECO:0000259" key="2">
    <source>
        <dbReference type="PROSITE" id="PS50995"/>
    </source>
</evidence>
<dbReference type="CDD" id="cd04301">
    <property type="entry name" value="NAT_SF"/>
    <property type="match status" value="1"/>
</dbReference>
<evidence type="ECO:0000259" key="3">
    <source>
        <dbReference type="PROSITE" id="PS51186"/>
    </source>
</evidence>
<keyword evidence="1" id="KW-0808">Transferase</keyword>
<dbReference type="RefSeq" id="WP_029709092.1">
    <property type="nucleotide sequence ID" value="NZ_CP019239.1"/>
</dbReference>
<keyword evidence="5" id="KW-1185">Reference proteome</keyword>
<dbReference type="eggNOG" id="COG1846">
    <property type="taxonomic scope" value="Bacteria"/>
</dbReference>
<dbReference type="AlphaFoldDB" id="A0A1P8KC69"/>
<proteinExistence type="predicted"/>
<evidence type="ECO:0000313" key="4">
    <source>
        <dbReference type="EMBL" id="APW43627.1"/>
    </source>
</evidence>
<dbReference type="GO" id="GO:0008080">
    <property type="term" value="F:N-acetyltransferase activity"/>
    <property type="evidence" value="ECO:0007669"/>
    <property type="project" value="InterPro"/>
</dbReference>
<protein>
    <submittedName>
        <fullName evidence="4">MarR family transcriptional regulator</fullName>
    </submittedName>
</protein>
<dbReference type="GO" id="GO:0003700">
    <property type="term" value="F:DNA-binding transcription factor activity"/>
    <property type="evidence" value="ECO:0007669"/>
    <property type="project" value="InterPro"/>
</dbReference>
<dbReference type="InterPro" id="IPR000835">
    <property type="entry name" value="HTH_MarR-typ"/>
</dbReference>
<dbReference type="eggNOG" id="COG0454">
    <property type="taxonomic scope" value="Bacteria"/>
</dbReference>
<sequence>MNTPTHAAATEHVKALRGFNRFYTQRIGVLSPYLGGALSLTEVRVLYELAHHPAAEPALTASALAQRLGLDMGYLSRILRRFEARVWLKRKPSPKDARHSLLTLTQAGHKAFAPLQQQSRDEAAALLGTVPPAQQGMVVEAMRTIEQLLAPVAAAQPGVVLRDPRSGDMGWVVQQHGEIYAREYGFTAEFEALVAELVARYIRNYQPEWERCWIAERGGQRVGAVFVVRKSKQVAQLRMLILTPQARGLGLGGQLTDVCIAFARDKGYRKMVLWTNQCLDAARAIYAKRGFVLARSEVHHSFGQTQVGETWELRL</sequence>
<dbReference type="Gene3D" id="3.40.630.30">
    <property type="match status" value="1"/>
</dbReference>
<gene>
    <name evidence="4" type="ORF">RS694_14525</name>
</gene>
<evidence type="ECO:0000256" key="1">
    <source>
        <dbReference type="ARBA" id="ARBA00022679"/>
    </source>
</evidence>
<dbReference type="Gene3D" id="1.10.10.10">
    <property type="entry name" value="Winged helix-like DNA-binding domain superfamily/Winged helix DNA-binding domain"/>
    <property type="match status" value="1"/>
</dbReference>
<dbReference type="Pfam" id="PF12802">
    <property type="entry name" value="MarR_2"/>
    <property type="match status" value="1"/>
</dbReference>
<dbReference type="InterPro" id="IPR050769">
    <property type="entry name" value="NAT_camello-type"/>
</dbReference>
<dbReference type="STRING" id="1484693.RS694_14525"/>
<organism evidence="4 5">
    <name type="scientific">Rhodoferax saidenbachensis</name>
    <dbReference type="NCBI Taxonomy" id="1484693"/>
    <lineage>
        <taxon>Bacteria</taxon>
        <taxon>Pseudomonadati</taxon>
        <taxon>Pseudomonadota</taxon>
        <taxon>Betaproteobacteria</taxon>
        <taxon>Burkholderiales</taxon>
        <taxon>Comamonadaceae</taxon>
        <taxon>Rhodoferax</taxon>
    </lineage>
</organism>